<dbReference type="InterPro" id="IPR033989">
    <property type="entry name" value="CD209-like_CTLD"/>
</dbReference>
<dbReference type="SMART" id="SM00034">
    <property type="entry name" value="CLECT"/>
    <property type="match status" value="1"/>
</dbReference>
<evidence type="ECO:0000313" key="5">
    <source>
        <dbReference type="EMBL" id="AFP06893.1"/>
    </source>
</evidence>
<dbReference type="InterPro" id="IPR001304">
    <property type="entry name" value="C-type_lectin-like"/>
</dbReference>
<feature type="non-terminal residue" evidence="5">
    <location>
        <position position="272"/>
    </location>
</feature>
<dbReference type="PROSITE" id="PS50041">
    <property type="entry name" value="C_TYPE_LECTIN_2"/>
    <property type="match status" value="1"/>
</dbReference>
<protein>
    <submittedName>
        <fullName evidence="5">Macrophage mannose receptor 1-like protein</fullName>
    </submittedName>
</protein>
<dbReference type="EMBL" id="JW874376">
    <property type="protein sequence ID" value="AFP06893.1"/>
    <property type="molecule type" value="mRNA"/>
</dbReference>
<feature type="domain" description="C-type lectin" evidence="4">
    <location>
        <begin position="152"/>
        <end position="270"/>
    </location>
</feature>
<dbReference type="CDD" id="cd03590">
    <property type="entry name" value="CLECT_DC-SIGN_like"/>
    <property type="match status" value="1"/>
</dbReference>
<sequence length="272" mass="31100">MSRGRSEDEQSYVDEGTDEEDLPDLVVNIDDEVFNEQLLTPSVSHEPSEVSGPPVTKGSIPLALLGLFGCVCLLIAVFYLAIVYVGTSTVLRNTTEHLEIVTEDYLKLVTRSKDEEMSHCTQFKNSTEHWLHLFCERYECPARICDRDWVLHLKSCYLFTASAQTWRESKSLCGSKRSELVSIKEEREQTFLVGRAQSEKYWIGMTDAAKEGTWLWNDGSKVIEGATFWARGQPDNHYSRKYRVTEDCGLLSGGRWSDEICDKKFRAICERK</sequence>
<keyword evidence="5" id="KW-0675">Receptor</keyword>
<dbReference type="AlphaFoldDB" id="V9L4P2"/>
<keyword evidence="3" id="KW-0472">Membrane</keyword>
<feature type="transmembrane region" description="Helical" evidence="3">
    <location>
        <begin position="62"/>
        <end position="85"/>
    </location>
</feature>
<dbReference type="SUPFAM" id="SSF56436">
    <property type="entry name" value="C-type lectin-like"/>
    <property type="match status" value="1"/>
</dbReference>
<dbReference type="PANTHER" id="PTHR22803">
    <property type="entry name" value="MANNOSE, PHOSPHOLIPASE, LECTIN RECEPTOR RELATED"/>
    <property type="match status" value="1"/>
</dbReference>
<accession>V9L4P2</accession>
<evidence type="ECO:0000256" key="3">
    <source>
        <dbReference type="SAM" id="Phobius"/>
    </source>
</evidence>
<keyword evidence="3" id="KW-0812">Transmembrane</keyword>
<dbReference type="Pfam" id="PF00059">
    <property type="entry name" value="Lectin_C"/>
    <property type="match status" value="1"/>
</dbReference>
<dbReference type="InterPro" id="IPR016187">
    <property type="entry name" value="CTDL_fold"/>
</dbReference>
<dbReference type="Gene3D" id="3.10.100.10">
    <property type="entry name" value="Mannose-Binding Protein A, subunit A"/>
    <property type="match status" value="1"/>
</dbReference>
<dbReference type="InterPro" id="IPR050111">
    <property type="entry name" value="C-type_lectin/snaclec_domain"/>
</dbReference>
<proteinExistence type="evidence at transcript level"/>
<evidence type="ECO:0000256" key="2">
    <source>
        <dbReference type="SAM" id="MobiDB-lite"/>
    </source>
</evidence>
<feature type="region of interest" description="Disordered" evidence="2">
    <location>
        <begin position="1"/>
        <end position="23"/>
    </location>
</feature>
<keyword evidence="1" id="KW-0430">Lectin</keyword>
<organism evidence="5">
    <name type="scientific">Callorhinchus milii</name>
    <name type="common">Ghost shark</name>
    <dbReference type="NCBI Taxonomy" id="7868"/>
    <lineage>
        <taxon>Eukaryota</taxon>
        <taxon>Metazoa</taxon>
        <taxon>Chordata</taxon>
        <taxon>Craniata</taxon>
        <taxon>Vertebrata</taxon>
        <taxon>Chondrichthyes</taxon>
        <taxon>Holocephali</taxon>
        <taxon>Chimaeriformes</taxon>
        <taxon>Callorhinchidae</taxon>
        <taxon>Callorhinchus</taxon>
    </lineage>
</organism>
<evidence type="ECO:0000259" key="4">
    <source>
        <dbReference type="PROSITE" id="PS50041"/>
    </source>
</evidence>
<keyword evidence="3" id="KW-1133">Transmembrane helix</keyword>
<name>V9L4P2_CALMI</name>
<feature type="compositionally biased region" description="Acidic residues" evidence="2">
    <location>
        <begin position="9"/>
        <end position="23"/>
    </location>
</feature>
<dbReference type="GO" id="GO:0030246">
    <property type="term" value="F:carbohydrate binding"/>
    <property type="evidence" value="ECO:0007669"/>
    <property type="project" value="UniProtKB-KW"/>
</dbReference>
<reference evidence="5" key="1">
    <citation type="journal article" date="2014" name="Nature">
        <title>Elephant shark genome provides unique insights into gnathostome evolution.</title>
        <authorList>
            <consortium name="International Elephant Shark Genome Sequencing Consortium"/>
            <person name="Venkatesh B."/>
            <person name="Lee A.P."/>
            <person name="Ravi V."/>
            <person name="Maurya A.K."/>
            <person name="Lian M.M."/>
            <person name="Swann J.B."/>
            <person name="Ohta Y."/>
            <person name="Flajnik M.F."/>
            <person name="Sutoh Y."/>
            <person name="Kasahara M."/>
            <person name="Hoon S."/>
            <person name="Gangu V."/>
            <person name="Roy S.W."/>
            <person name="Irimia M."/>
            <person name="Korzh V."/>
            <person name="Kondrychyn I."/>
            <person name="Lim Z.W."/>
            <person name="Tay B.H."/>
            <person name="Tohari S."/>
            <person name="Kong K.W."/>
            <person name="Ho S."/>
            <person name="Lorente-Galdos B."/>
            <person name="Quilez J."/>
            <person name="Marques-Bonet T."/>
            <person name="Raney B.J."/>
            <person name="Ingham P.W."/>
            <person name="Tay A."/>
            <person name="Hillier L.W."/>
            <person name="Minx P."/>
            <person name="Boehm T."/>
            <person name="Wilson R.K."/>
            <person name="Brenner S."/>
            <person name="Warren W.C."/>
        </authorList>
    </citation>
    <scope>NUCLEOTIDE SEQUENCE</scope>
    <source>
        <tissue evidence="5">Testis</tissue>
    </source>
</reference>
<evidence type="ECO:0000256" key="1">
    <source>
        <dbReference type="ARBA" id="ARBA00022734"/>
    </source>
</evidence>
<dbReference type="InterPro" id="IPR016186">
    <property type="entry name" value="C-type_lectin-like/link_sf"/>
</dbReference>